<keyword evidence="11" id="KW-1185">Reference proteome</keyword>
<dbReference type="InterPro" id="IPR040008">
    <property type="entry name" value="Ribosomal_mL46"/>
</dbReference>
<sequence>MMSAPGRGSALLRGSQRVCTQCARPAPRPRITTTTTFPAATTLTSRAATLPLASRRYYAVEAATSTASTPHSAPQPPSATQPPAASTSSTTTTTSSNPSTSNAAASTSTAPTPQPNPPLYRIKSALILSRPPLLTRDQHPFESAFYLYQKRLNDRLTAPFRRPFYFRQNTATDIDFRMKLRERHGVPAKDIGRYNSRGRMAWNDEVLVGSTTSDPQVVVEKLLADAEMRISEDGEPITAEERVPVERPMPRRSEADEKGDVKRLDRAMDRTLYLVVRKGEGEEGVWGFPAGMVMTEETLDETAARVLAESAGINMNTWLVGRVPVAHHVTPPQPELDIRGEKTFFIKGRIMAGQADLTGNTHGLTDFRWLTREELEELLPEKYFKSVRGMMDLR</sequence>
<dbReference type="GO" id="GO:0005743">
    <property type="term" value="C:mitochondrial inner membrane"/>
    <property type="evidence" value="ECO:0007669"/>
    <property type="project" value="UniProtKB-ARBA"/>
</dbReference>
<evidence type="ECO:0000313" key="10">
    <source>
        <dbReference type="EMBL" id="KAK4146274.1"/>
    </source>
</evidence>
<dbReference type="Gene3D" id="3.90.79.10">
    <property type="entry name" value="Nucleoside Triphosphate Pyrophosphohydrolase"/>
    <property type="match status" value="1"/>
</dbReference>
<protein>
    <recommendedName>
        <fullName evidence="7">Large ribosomal subunit protein mL46</fullName>
    </recommendedName>
</protein>
<evidence type="ECO:0000256" key="1">
    <source>
        <dbReference type="ARBA" id="ARBA00004173"/>
    </source>
</evidence>
<dbReference type="RefSeq" id="XP_062639645.1">
    <property type="nucleotide sequence ID" value="XM_062783009.1"/>
</dbReference>
<reference evidence="10" key="2">
    <citation type="submission" date="2023-05" db="EMBL/GenBank/DDBJ databases">
        <authorList>
            <consortium name="Lawrence Berkeley National Laboratory"/>
            <person name="Steindorff A."/>
            <person name="Hensen N."/>
            <person name="Bonometti L."/>
            <person name="Westerberg I."/>
            <person name="Brannstrom I.O."/>
            <person name="Guillou S."/>
            <person name="Cros-Aarteil S."/>
            <person name="Calhoun S."/>
            <person name="Haridas S."/>
            <person name="Kuo A."/>
            <person name="Mondo S."/>
            <person name="Pangilinan J."/>
            <person name="Riley R."/>
            <person name="Labutti K."/>
            <person name="Andreopoulos B."/>
            <person name="Lipzen A."/>
            <person name="Chen C."/>
            <person name="Yanf M."/>
            <person name="Daum C."/>
            <person name="Ng V."/>
            <person name="Clum A."/>
            <person name="Ohm R."/>
            <person name="Martin F."/>
            <person name="Silar P."/>
            <person name="Natvig D."/>
            <person name="Lalanne C."/>
            <person name="Gautier V."/>
            <person name="Ament-Velasquez S.L."/>
            <person name="Kruys A."/>
            <person name="Hutchinson M.I."/>
            <person name="Powell A.J."/>
            <person name="Barry K."/>
            <person name="Miller A.N."/>
            <person name="Grigoriev I.V."/>
            <person name="Debuchy R."/>
            <person name="Gladieux P."/>
            <person name="Thoren M.H."/>
            <person name="Johannesson H."/>
        </authorList>
    </citation>
    <scope>NUCLEOTIDE SEQUENCE</scope>
    <source>
        <strain evidence="10">CBS 141.50</strain>
    </source>
</reference>
<dbReference type="InterPro" id="IPR000086">
    <property type="entry name" value="NUDIX_hydrolase_dom"/>
</dbReference>
<dbReference type="InterPro" id="IPR015797">
    <property type="entry name" value="NUDIX_hydrolase-like_dom_sf"/>
</dbReference>
<name>A0AAN6ZQG8_9PEZI</name>
<keyword evidence="5" id="KW-0496">Mitochondrion</keyword>
<evidence type="ECO:0000256" key="3">
    <source>
        <dbReference type="ARBA" id="ARBA00022946"/>
    </source>
</evidence>
<evidence type="ECO:0000256" key="8">
    <source>
        <dbReference type="SAM" id="MobiDB-lite"/>
    </source>
</evidence>
<feature type="compositionally biased region" description="Low complexity" evidence="8">
    <location>
        <begin position="81"/>
        <end position="111"/>
    </location>
</feature>
<evidence type="ECO:0000256" key="5">
    <source>
        <dbReference type="ARBA" id="ARBA00023128"/>
    </source>
</evidence>
<keyword evidence="3" id="KW-0809">Transit peptide</keyword>
<feature type="domain" description="Nudix hydrolase" evidence="9">
    <location>
        <begin position="250"/>
        <end position="392"/>
    </location>
</feature>
<evidence type="ECO:0000256" key="4">
    <source>
        <dbReference type="ARBA" id="ARBA00022980"/>
    </source>
</evidence>
<dbReference type="PANTHER" id="PTHR13124">
    <property type="entry name" value="39S RIBOSOMAL PROTEIN L46, MITOCHONDRIAL PRECURSOR-RELATED"/>
    <property type="match status" value="1"/>
</dbReference>
<keyword evidence="6" id="KW-0687">Ribonucleoprotein</keyword>
<dbReference type="PROSITE" id="PS51462">
    <property type="entry name" value="NUDIX"/>
    <property type="match status" value="1"/>
</dbReference>
<evidence type="ECO:0000259" key="9">
    <source>
        <dbReference type="PROSITE" id="PS51462"/>
    </source>
</evidence>
<dbReference type="SUPFAM" id="SSF55811">
    <property type="entry name" value="Nudix"/>
    <property type="match status" value="1"/>
</dbReference>
<feature type="region of interest" description="Disordered" evidence="8">
    <location>
        <begin position="65"/>
        <end position="118"/>
    </location>
</feature>
<dbReference type="InterPro" id="IPR033650">
    <property type="entry name" value="Ribosomal_mL46_NUDIX"/>
</dbReference>
<gene>
    <name evidence="10" type="ORF">C8A04DRAFT_34998</name>
</gene>
<comment type="similarity">
    <text evidence="2">Belongs to the mitochondrion-specific ribosomal protein mL46 family.</text>
</comment>
<evidence type="ECO:0000256" key="6">
    <source>
        <dbReference type="ARBA" id="ARBA00023274"/>
    </source>
</evidence>
<dbReference type="GO" id="GO:0005762">
    <property type="term" value="C:mitochondrial large ribosomal subunit"/>
    <property type="evidence" value="ECO:0007669"/>
    <property type="project" value="TreeGrafter"/>
</dbReference>
<organism evidence="10 11">
    <name type="scientific">Dichotomopilus funicola</name>
    <dbReference type="NCBI Taxonomy" id="1934379"/>
    <lineage>
        <taxon>Eukaryota</taxon>
        <taxon>Fungi</taxon>
        <taxon>Dikarya</taxon>
        <taxon>Ascomycota</taxon>
        <taxon>Pezizomycotina</taxon>
        <taxon>Sordariomycetes</taxon>
        <taxon>Sordariomycetidae</taxon>
        <taxon>Sordariales</taxon>
        <taxon>Chaetomiaceae</taxon>
        <taxon>Dichotomopilus</taxon>
    </lineage>
</organism>
<evidence type="ECO:0000256" key="2">
    <source>
        <dbReference type="ARBA" id="ARBA00009070"/>
    </source>
</evidence>
<dbReference type="Pfam" id="PF11788">
    <property type="entry name" value="MRP-L46"/>
    <property type="match status" value="1"/>
</dbReference>
<evidence type="ECO:0000313" key="11">
    <source>
        <dbReference type="Proteomes" id="UP001302676"/>
    </source>
</evidence>
<dbReference type="Proteomes" id="UP001302676">
    <property type="component" value="Unassembled WGS sequence"/>
</dbReference>
<reference evidence="10" key="1">
    <citation type="journal article" date="2023" name="Mol. Phylogenet. Evol.">
        <title>Genome-scale phylogeny and comparative genomics of the fungal order Sordariales.</title>
        <authorList>
            <person name="Hensen N."/>
            <person name="Bonometti L."/>
            <person name="Westerberg I."/>
            <person name="Brannstrom I.O."/>
            <person name="Guillou S."/>
            <person name="Cros-Aarteil S."/>
            <person name="Calhoun S."/>
            <person name="Haridas S."/>
            <person name="Kuo A."/>
            <person name="Mondo S."/>
            <person name="Pangilinan J."/>
            <person name="Riley R."/>
            <person name="LaButti K."/>
            <person name="Andreopoulos B."/>
            <person name="Lipzen A."/>
            <person name="Chen C."/>
            <person name="Yan M."/>
            <person name="Daum C."/>
            <person name="Ng V."/>
            <person name="Clum A."/>
            <person name="Steindorff A."/>
            <person name="Ohm R.A."/>
            <person name="Martin F."/>
            <person name="Silar P."/>
            <person name="Natvig D.O."/>
            <person name="Lalanne C."/>
            <person name="Gautier V."/>
            <person name="Ament-Velasquez S.L."/>
            <person name="Kruys A."/>
            <person name="Hutchinson M.I."/>
            <person name="Powell A.J."/>
            <person name="Barry K."/>
            <person name="Miller A.N."/>
            <person name="Grigoriev I.V."/>
            <person name="Debuchy R."/>
            <person name="Gladieux P."/>
            <person name="Hiltunen Thoren M."/>
            <person name="Johannesson H."/>
        </authorList>
    </citation>
    <scope>NUCLEOTIDE SEQUENCE</scope>
    <source>
        <strain evidence="10">CBS 141.50</strain>
    </source>
</reference>
<comment type="caution">
    <text evidence="10">The sequence shown here is derived from an EMBL/GenBank/DDBJ whole genome shotgun (WGS) entry which is preliminary data.</text>
</comment>
<dbReference type="CDD" id="cd04661">
    <property type="entry name" value="NUDIX_MRP_L46"/>
    <property type="match status" value="1"/>
</dbReference>
<accession>A0AAN6ZQG8</accession>
<dbReference type="AlphaFoldDB" id="A0AAN6ZQG8"/>
<dbReference type="FunFam" id="3.90.79.10:FF:000018">
    <property type="entry name" value="39S ribosomal protein L46, mitochondrial"/>
    <property type="match status" value="1"/>
</dbReference>
<keyword evidence="4 10" id="KW-0689">Ribosomal protein</keyword>
<evidence type="ECO:0000256" key="7">
    <source>
        <dbReference type="ARBA" id="ARBA00035190"/>
    </source>
</evidence>
<dbReference type="Pfam" id="PF00293">
    <property type="entry name" value="NUDIX"/>
    <property type="match status" value="1"/>
</dbReference>
<dbReference type="GO" id="GO:0003735">
    <property type="term" value="F:structural constituent of ribosome"/>
    <property type="evidence" value="ECO:0007669"/>
    <property type="project" value="InterPro"/>
</dbReference>
<comment type="subcellular location">
    <subcellularLocation>
        <location evidence="1">Mitochondrion</location>
    </subcellularLocation>
</comment>
<proteinExistence type="inferred from homology"/>
<dbReference type="GeneID" id="87819622"/>
<dbReference type="PANTHER" id="PTHR13124:SF12">
    <property type="entry name" value="LARGE RIBOSOMAL SUBUNIT PROTEIN ML46"/>
    <property type="match status" value="1"/>
</dbReference>
<dbReference type="EMBL" id="MU853562">
    <property type="protein sequence ID" value="KAK4146274.1"/>
    <property type="molecule type" value="Genomic_DNA"/>
</dbReference>
<dbReference type="InterPro" id="IPR021757">
    <property type="entry name" value="Ribosomal_mL46_N"/>
</dbReference>